<dbReference type="InterPro" id="IPR027805">
    <property type="entry name" value="Transposase_HTH_dom"/>
</dbReference>
<dbReference type="InterPro" id="IPR027806">
    <property type="entry name" value="HARBI1_dom"/>
</dbReference>
<dbReference type="EMBL" id="CALNXI010000327">
    <property type="protein sequence ID" value="CAH3024913.1"/>
    <property type="molecule type" value="Genomic_DNA"/>
</dbReference>
<keyword evidence="10" id="KW-1185">Reference proteome</keyword>
<reference evidence="9 10" key="1">
    <citation type="submission" date="2022-05" db="EMBL/GenBank/DDBJ databases">
        <authorList>
            <consortium name="Genoscope - CEA"/>
            <person name="William W."/>
        </authorList>
    </citation>
    <scope>NUCLEOTIDE SEQUENCE [LARGE SCALE GENOMIC DNA]</scope>
</reference>
<comment type="caution">
    <text evidence="9">The sequence shown here is derived from an EMBL/GenBank/DDBJ whole genome shotgun (WGS) entry which is preliminary data.</text>
</comment>
<comment type="cofactor">
    <cofactor evidence="1">
        <name>a divalent metal cation</name>
        <dbReference type="ChEBI" id="CHEBI:60240"/>
    </cofactor>
</comment>
<evidence type="ECO:0000256" key="3">
    <source>
        <dbReference type="ARBA" id="ARBA00022771"/>
    </source>
</evidence>
<name>A0ABN8M8P5_9CNID</name>
<sequence length="434" mass="49869">ICCAPKCSNRRNRKENIQFYRIPTDKELRKIWLLRIRRKQFKPTANTRLCSEHFVGGRRSMNPSSASYFPSVFCHSHNKSNRRRNTLRSRSAIPNDQEGDHKPKIIRKLKMGQSQRGRPETKFEIPVESTVWGECLPESSALKGHDYLKCQVDPQSQQFSELYPAECNELQELYTKSAQLESKPGPTSKNSTEEEFLMVMMRLRAGLPLRDLGQRFGLSVSSVSKICTAWINLMYFELKKLCQMPEWDQTVNAKQFSQFPHLRIILDCTEIFCEKPSSLQANKEVYSNYKSHTTFKYLVGISPHPAVVYVSKAWGGRASDKRITQTSTDLLDKLKPNDEVMADRGFEIEGTLTTLGVKLTIPDFKGQGRAQLSESEGKRSGKIAEARIHVERAIQRIKCYHILDRELRLTMASLADQIFTVCAYLVNFQTPFLR</sequence>
<evidence type="ECO:0000256" key="4">
    <source>
        <dbReference type="ARBA" id="ARBA00022833"/>
    </source>
</evidence>
<evidence type="ECO:0000256" key="6">
    <source>
        <dbReference type="PROSITE-ProRule" id="PRU00309"/>
    </source>
</evidence>
<protein>
    <recommendedName>
        <fullName evidence="8">THAP-type domain-containing protein</fullName>
    </recommendedName>
</protein>
<dbReference type="PANTHER" id="PTHR23080">
    <property type="entry name" value="THAP DOMAIN PROTEIN"/>
    <property type="match status" value="1"/>
</dbReference>
<proteinExistence type="predicted"/>
<evidence type="ECO:0000259" key="8">
    <source>
        <dbReference type="PROSITE" id="PS50950"/>
    </source>
</evidence>
<accession>A0ABN8M8P5</accession>
<keyword evidence="3 6" id="KW-0863">Zinc-finger</keyword>
<dbReference type="SMART" id="SM00980">
    <property type="entry name" value="THAP"/>
    <property type="match status" value="1"/>
</dbReference>
<dbReference type="InterPro" id="IPR006612">
    <property type="entry name" value="THAP_Znf"/>
</dbReference>
<organism evidence="9 10">
    <name type="scientific">Porites evermanni</name>
    <dbReference type="NCBI Taxonomy" id="104178"/>
    <lineage>
        <taxon>Eukaryota</taxon>
        <taxon>Metazoa</taxon>
        <taxon>Cnidaria</taxon>
        <taxon>Anthozoa</taxon>
        <taxon>Hexacorallia</taxon>
        <taxon>Scleractinia</taxon>
        <taxon>Fungiina</taxon>
        <taxon>Poritidae</taxon>
        <taxon>Porites</taxon>
    </lineage>
</organism>
<dbReference type="Pfam" id="PF13359">
    <property type="entry name" value="DDE_Tnp_4"/>
    <property type="match status" value="1"/>
</dbReference>
<feature type="non-terminal residue" evidence="9">
    <location>
        <position position="1"/>
    </location>
</feature>
<dbReference type="SUPFAM" id="SSF57716">
    <property type="entry name" value="Glucocorticoid receptor-like (DNA-binding domain)"/>
    <property type="match status" value="1"/>
</dbReference>
<feature type="domain" description="THAP-type" evidence="8">
    <location>
        <begin position="1"/>
        <end position="73"/>
    </location>
</feature>
<evidence type="ECO:0000313" key="9">
    <source>
        <dbReference type="EMBL" id="CAH3024913.1"/>
    </source>
</evidence>
<evidence type="ECO:0000256" key="1">
    <source>
        <dbReference type="ARBA" id="ARBA00001968"/>
    </source>
</evidence>
<evidence type="ECO:0000313" key="10">
    <source>
        <dbReference type="Proteomes" id="UP001159427"/>
    </source>
</evidence>
<dbReference type="PROSITE" id="PS50950">
    <property type="entry name" value="ZF_THAP"/>
    <property type="match status" value="1"/>
</dbReference>
<dbReference type="Proteomes" id="UP001159427">
    <property type="component" value="Unassembled WGS sequence"/>
</dbReference>
<evidence type="ECO:0000256" key="7">
    <source>
        <dbReference type="SAM" id="MobiDB-lite"/>
    </source>
</evidence>
<evidence type="ECO:0000256" key="2">
    <source>
        <dbReference type="ARBA" id="ARBA00022723"/>
    </source>
</evidence>
<keyword evidence="4" id="KW-0862">Zinc</keyword>
<dbReference type="Pfam" id="PF05485">
    <property type="entry name" value="THAP"/>
    <property type="match status" value="1"/>
</dbReference>
<keyword evidence="2" id="KW-0479">Metal-binding</keyword>
<keyword evidence="5 6" id="KW-0238">DNA-binding</keyword>
<dbReference type="PANTHER" id="PTHR23080:SF142">
    <property type="entry name" value="SI:CH211-69L10.4"/>
    <property type="match status" value="1"/>
</dbReference>
<dbReference type="Pfam" id="PF13613">
    <property type="entry name" value="HTH_Tnp_4"/>
    <property type="match status" value="1"/>
</dbReference>
<evidence type="ECO:0000256" key="5">
    <source>
        <dbReference type="ARBA" id="ARBA00023125"/>
    </source>
</evidence>
<gene>
    <name evidence="9" type="ORF">PEVE_00024430</name>
</gene>
<feature type="region of interest" description="Disordered" evidence="7">
    <location>
        <begin position="80"/>
        <end position="100"/>
    </location>
</feature>